<dbReference type="SUPFAM" id="SSF47459">
    <property type="entry name" value="HLH, helix-loop-helix DNA-binding domain"/>
    <property type="match status" value="1"/>
</dbReference>
<organism evidence="10 11">
    <name type="scientific">Nothoprocta perdicaria</name>
    <name type="common">Chilean tinamou</name>
    <name type="synonym">Crypturus perdicarius</name>
    <dbReference type="NCBI Taxonomy" id="30464"/>
    <lineage>
        <taxon>Eukaryota</taxon>
        <taxon>Metazoa</taxon>
        <taxon>Chordata</taxon>
        <taxon>Craniata</taxon>
        <taxon>Vertebrata</taxon>
        <taxon>Euteleostomi</taxon>
        <taxon>Archelosauria</taxon>
        <taxon>Archosauria</taxon>
        <taxon>Dinosauria</taxon>
        <taxon>Saurischia</taxon>
        <taxon>Theropoda</taxon>
        <taxon>Coelurosauria</taxon>
        <taxon>Aves</taxon>
        <taxon>Palaeognathae</taxon>
        <taxon>Tinamiformes</taxon>
        <taxon>Tinamidae</taxon>
        <taxon>Nothoprocta</taxon>
    </lineage>
</organism>
<reference evidence="10" key="1">
    <citation type="submission" date="2025-08" db="UniProtKB">
        <authorList>
            <consortium name="Ensembl"/>
        </authorList>
    </citation>
    <scope>IDENTIFICATION</scope>
</reference>
<dbReference type="InterPro" id="IPR036638">
    <property type="entry name" value="HLH_DNA-bd_sf"/>
</dbReference>
<sequence length="135" mass="15221">MELEDSIQVLLQAAEFLERRERRAEHGYASLGRAAAAAGGDRPCPDLPWALSCRSVHNALEKHRYRALRHCLEQLKQQVPGGAERARSTTLSLLHRARLHIQVSLARWTGRPWAAVRHSPAHSPLLPRRGCRSRS</sequence>
<dbReference type="PANTHER" id="PTHR11969">
    <property type="entry name" value="MAX DIMERIZATION, MAD"/>
    <property type="match status" value="1"/>
</dbReference>
<evidence type="ECO:0000256" key="8">
    <source>
        <dbReference type="ARBA" id="ARBA00041430"/>
    </source>
</evidence>
<dbReference type="InterPro" id="IPR011598">
    <property type="entry name" value="bHLH_dom"/>
</dbReference>
<dbReference type="GO" id="GO:0005634">
    <property type="term" value="C:nucleus"/>
    <property type="evidence" value="ECO:0007669"/>
    <property type="project" value="UniProtKB-SubCell"/>
</dbReference>
<evidence type="ECO:0000256" key="5">
    <source>
        <dbReference type="ARBA" id="ARBA00023163"/>
    </source>
</evidence>
<keyword evidence="3" id="KW-0805">Transcription regulation</keyword>
<dbReference type="Proteomes" id="UP000694420">
    <property type="component" value="Unplaced"/>
</dbReference>
<dbReference type="GO" id="GO:0000978">
    <property type="term" value="F:RNA polymerase II cis-regulatory region sequence-specific DNA binding"/>
    <property type="evidence" value="ECO:0007669"/>
    <property type="project" value="TreeGrafter"/>
</dbReference>
<dbReference type="GO" id="GO:0046983">
    <property type="term" value="F:protein dimerization activity"/>
    <property type="evidence" value="ECO:0007669"/>
    <property type="project" value="InterPro"/>
</dbReference>
<evidence type="ECO:0000259" key="9">
    <source>
        <dbReference type="PROSITE" id="PS50888"/>
    </source>
</evidence>
<name>A0A8C6Z1I6_NOTPE</name>
<gene>
    <name evidence="10" type="primary">MXD3</name>
</gene>
<dbReference type="Pfam" id="PF00010">
    <property type="entry name" value="HLH"/>
    <property type="match status" value="1"/>
</dbReference>
<dbReference type="AlphaFoldDB" id="A0A8C6Z1I6"/>
<keyword evidence="2" id="KW-0678">Repressor</keyword>
<evidence type="ECO:0000256" key="3">
    <source>
        <dbReference type="ARBA" id="ARBA00023015"/>
    </source>
</evidence>
<evidence type="ECO:0000256" key="2">
    <source>
        <dbReference type="ARBA" id="ARBA00022491"/>
    </source>
</evidence>
<evidence type="ECO:0000256" key="1">
    <source>
        <dbReference type="ARBA" id="ARBA00004123"/>
    </source>
</evidence>
<evidence type="ECO:0000256" key="4">
    <source>
        <dbReference type="ARBA" id="ARBA00023125"/>
    </source>
</evidence>
<keyword evidence="6" id="KW-0539">Nucleus</keyword>
<dbReference type="GO" id="GO:0000981">
    <property type="term" value="F:DNA-binding transcription factor activity, RNA polymerase II-specific"/>
    <property type="evidence" value="ECO:0007669"/>
    <property type="project" value="TreeGrafter"/>
</dbReference>
<keyword evidence="4" id="KW-0238">DNA-binding</keyword>
<evidence type="ECO:0000313" key="10">
    <source>
        <dbReference type="Ensembl" id="ENSNPEP00000005696.1"/>
    </source>
</evidence>
<keyword evidence="5" id="KW-0804">Transcription</keyword>
<feature type="domain" description="BHLH" evidence="9">
    <location>
        <begin position="52"/>
        <end position="104"/>
    </location>
</feature>
<dbReference type="PROSITE" id="PS50888">
    <property type="entry name" value="BHLH"/>
    <property type="match status" value="1"/>
</dbReference>
<proteinExistence type="predicted"/>
<comment type="subcellular location">
    <subcellularLocation>
        <location evidence="1">Nucleus</location>
    </subcellularLocation>
</comment>
<reference evidence="10" key="2">
    <citation type="submission" date="2025-09" db="UniProtKB">
        <authorList>
            <consortium name="Ensembl"/>
        </authorList>
    </citation>
    <scope>IDENTIFICATION</scope>
</reference>
<evidence type="ECO:0000313" key="11">
    <source>
        <dbReference type="Proteomes" id="UP000694420"/>
    </source>
</evidence>
<evidence type="ECO:0000256" key="7">
    <source>
        <dbReference type="ARBA" id="ARBA00040424"/>
    </source>
</evidence>
<protein>
    <recommendedName>
        <fullName evidence="7">Max dimerization protein 3</fullName>
    </recommendedName>
    <alternativeName>
        <fullName evidence="8">Max-associated protein 3</fullName>
    </alternativeName>
</protein>
<keyword evidence="11" id="KW-1185">Reference proteome</keyword>
<dbReference type="PANTHER" id="PTHR11969:SF6">
    <property type="entry name" value="MAX DIMERIZATION PROTEIN 3"/>
    <property type="match status" value="1"/>
</dbReference>
<evidence type="ECO:0000256" key="6">
    <source>
        <dbReference type="ARBA" id="ARBA00023242"/>
    </source>
</evidence>
<dbReference type="Ensembl" id="ENSNPET00000005838.1">
    <property type="protein sequence ID" value="ENSNPEP00000005696.1"/>
    <property type="gene ID" value="ENSNPEG00000004292.1"/>
</dbReference>
<dbReference type="Gene3D" id="4.10.280.10">
    <property type="entry name" value="Helix-loop-helix DNA-binding domain"/>
    <property type="match status" value="1"/>
</dbReference>
<accession>A0A8C6Z1I6</accession>